<evidence type="ECO:0000256" key="2">
    <source>
        <dbReference type="ARBA" id="ARBA00004141"/>
    </source>
</evidence>
<dbReference type="SUPFAM" id="SSF50156">
    <property type="entry name" value="PDZ domain-like"/>
    <property type="match status" value="1"/>
</dbReference>
<dbReference type="EMBL" id="UINC01166362">
    <property type="protein sequence ID" value="SVD68273.1"/>
    <property type="molecule type" value="Genomic_DNA"/>
</dbReference>
<comment type="subcellular location">
    <subcellularLocation>
        <location evidence="2">Membrane</location>
        <topology evidence="2">Multi-pass membrane protein</topology>
    </subcellularLocation>
</comment>
<protein>
    <recommendedName>
        <fullName evidence="11">PDZ domain-containing protein</fullName>
    </recommendedName>
</protein>
<dbReference type="PANTHER" id="PTHR42837">
    <property type="entry name" value="REGULATOR OF SIGMA-E PROTEASE RSEP"/>
    <property type="match status" value="1"/>
</dbReference>
<dbReference type="GO" id="GO:0006508">
    <property type="term" value="P:proteolysis"/>
    <property type="evidence" value="ECO:0007669"/>
    <property type="project" value="UniProtKB-KW"/>
</dbReference>
<reference evidence="12" key="1">
    <citation type="submission" date="2018-05" db="EMBL/GenBank/DDBJ databases">
        <authorList>
            <person name="Lanie J.A."/>
            <person name="Ng W.-L."/>
            <person name="Kazmierczak K.M."/>
            <person name="Andrzejewski T.M."/>
            <person name="Davidsen T.M."/>
            <person name="Wayne K.J."/>
            <person name="Tettelin H."/>
            <person name="Glass J.I."/>
            <person name="Rusch D."/>
            <person name="Podicherti R."/>
            <person name="Tsui H.-C.T."/>
            <person name="Winkler M.E."/>
        </authorList>
    </citation>
    <scope>NUCLEOTIDE SEQUENCE</scope>
</reference>
<evidence type="ECO:0000256" key="10">
    <source>
        <dbReference type="SAM" id="Phobius"/>
    </source>
</evidence>
<name>A0A382XBC0_9ZZZZ</name>
<feature type="transmembrane region" description="Helical" evidence="10">
    <location>
        <begin position="94"/>
        <end position="119"/>
    </location>
</feature>
<comment type="cofactor">
    <cofactor evidence="1">
        <name>Zn(2+)</name>
        <dbReference type="ChEBI" id="CHEBI:29105"/>
    </cofactor>
</comment>
<proteinExistence type="predicted"/>
<feature type="domain" description="PDZ" evidence="11">
    <location>
        <begin position="115"/>
        <end position="180"/>
    </location>
</feature>
<sequence>MIYINLLIVFLIIVAIHEFGHYLAARIFGAKVTDFSIGFGKPIFQFTDKRGTNWKISPIPLGGYVKIKGLDSIFQKKQSSEFGSFQSLKLHQQIIILLAGSFFNIFSAWFVLFSFYFFIGIKSFSPEIGDVLKNSPADKADIQKGDIIISINDIQISKFSDIPMVIGNNTFVSMELIRNNSVINKNLELQFDNKLN</sequence>
<evidence type="ECO:0000256" key="6">
    <source>
        <dbReference type="ARBA" id="ARBA00022833"/>
    </source>
</evidence>
<evidence type="ECO:0000256" key="9">
    <source>
        <dbReference type="ARBA" id="ARBA00023136"/>
    </source>
</evidence>
<dbReference type="InterPro" id="IPR008915">
    <property type="entry name" value="Peptidase_M50"/>
</dbReference>
<evidence type="ECO:0000256" key="3">
    <source>
        <dbReference type="ARBA" id="ARBA00022670"/>
    </source>
</evidence>
<keyword evidence="4 10" id="KW-0812">Transmembrane</keyword>
<feature type="transmembrane region" description="Helical" evidence="10">
    <location>
        <begin position="6"/>
        <end position="25"/>
    </location>
</feature>
<feature type="non-terminal residue" evidence="12">
    <location>
        <position position="196"/>
    </location>
</feature>
<evidence type="ECO:0000259" key="11">
    <source>
        <dbReference type="SMART" id="SM00228"/>
    </source>
</evidence>
<dbReference type="GO" id="GO:0004222">
    <property type="term" value="F:metalloendopeptidase activity"/>
    <property type="evidence" value="ECO:0007669"/>
    <property type="project" value="InterPro"/>
</dbReference>
<keyword evidence="9 10" id="KW-0472">Membrane</keyword>
<dbReference type="PANTHER" id="PTHR42837:SF2">
    <property type="entry name" value="MEMBRANE METALLOPROTEASE ARASP2, CHLOROPLASTIC-RELATED"/>
    <property type="match status" value="1"/>
</dbReference>
<dbReference type="AlphaFoldDB" id="A0A382XBC0"/>
<dbReference type="Gene3D" id="2.30.42.10">
    <property type="match status" value="1"/>
</dbReference>
<keyword evidence="5" id="KW-0378">Hydrolase</keyword>
<dbReference type="SMART" id="SM00228">
    <property type="entry name" value="PDZ"/>
    <property type="match status" value="1"/>
</dbReference>
<keyword evidence="7 10" id="KW-1133">Transmembrane helix</keyword>
<dbReference type="Pfam" id="PF02163">
    <property type="entry name" value="Peptidase_M50"/>
    <property type="match status" value="1"/>
</dbReference>
<dbReference type="InterPro" id="IPR001478">
    <property type="entry name" value="PDZ"/>
</dbReference>
<dbReference type="InterPro" id="IPR004387">
    <property type="entry name" value="Pept_M50_Zn"/>
</dbReference>
<dbReference type="InterPro" id="IPR036034">
    <property type="entry name" value="PDZ_sf"/>
</dbReference>
<evidence type="ECO:0000256" key="8">
    <source>
        <dbReference type="ARBA" id="ARBA00023049"/>
    </source>
</evidence>
<evidence type="ECO:0000313" key="12">
    <source>
        <dbReference type="EMBL" id="SVD68273.1"/>
    </source>
</evidence>
<organism evidence="12">
    <name type="scientific">marine metagenome</name>
    <dbReference type="NCBI Taxonomy" id="408172"/>
    <lineage>
        <taxon>unclassified sequences</taxon>
        <taxon>metagenomes</taxon>
        <taxon>ecological metagenomes</taxon>
    </lineage>
</organism>
<keyword evidence="8" id="KW-0482">Metalloprotease</keyword>
<gene>
    <name evidence="12" type="ORF">METZ01_LOCUS421127</name>
</gene>
<evidence type="ECO:0000256" key="5">
    <source>
        <dbReference type="ARBA" id="ARBA00022801"/>
    </source>
</evidence>
<keyword evidence="3" id="KW-0645">Protease</keyword>
<accession>A0A382XBC0</accession>
<evidence type="ECO:0000256" key="4">
    <source>
        <dbReference type="ARBA" id="ARBA00022692"/>
    </source>
</evidence>
<dbReference type="CDD" id="cd06163">
    <property type="entry name" value="S2P-M50_PDZ_RseP-like"/>
    <property type="match status" value="1"/>
</dbReference>
<dbReference type="GO" id="GO:0016020">
    <property type="term" value="C:membrane"/>
    <property type="evidence" value="ECO:0007669"/>
    <property type="project" value="UniProtKB-SubCell"/>
</dbReference>
<keyword evidence="6" id="KW-0862">Zinc</keyword>
<evidence type="ECO:0000256" key="7">
    <source>
        <dbReference type="ARBA" id="ARBA00022989"/>
    </source>
</evidence>
<evidence type="ECO:0000256" key="1">
    <source>
        <dbReference type="ARBA" id="ARBA00001947"/>
    </source>
</evidence>